<evidence type="ECO:0000313" key="2">
    <source>
        <dbReference type="Proteomes" id="UP000190037"/>
    </source>
</evidence>
<reference evidence="1 2" key="1">
    <citation type="submission" date="2017-03" db="EMBL/GenBank/DDBJ databases">
        <title>Draft genome sequence of Streptomyces scabrisporus NF3, endophyte isolated from Amphipterygium adstringens.</title>
        <authorList>
            <person name="Vazquez M."/>
            <person name="Ceapa C.D."/>
            <person name="Rodriguez Luna D."/>
            <person name="Sanchez Esquivel S."/>
        </authorList>
    </citation>
    <scope>NUCLEOTIDE SEQUENCE [LARGE SCALE GENOMIC DNA]</scope>
    <source>
        <strain evidence="1 2">NF3</strain>
    </source>
</reference>
<dbReference type="AlphaFoldDB" id="A0A1T3P248"/>
<protein>
    <recommendedName>
        <fullName evidence="3">DNA-binding protein</fullName>
    </recommendedName>
</protein>
<gene>
    <name evidence="1" type="ORF">B4N89_20635</name>
</gene>
<comment type="caution">
    <text evidence="1">The sequence shown here is derived from an EMBL/GenBank/DDBJ whole genome shotgun (WGS) entry which is preliminary data.</text>
</comment>
<dbReference type="EMBL" id="MWQN01000001">
    <property type="protein sequence ID" value="OPC83022.1"/>
    <property type="molecule type" value="Genomic_DNA"/>
</dbReference>
<evidence type="ECO:0000313" key="1">
    <source>
        <dbReference type="EMBL" id="OPC83022.1"/>
    </source>
</evidence>
<dbReference type="OrthoDB" id="4245775at2"/>
<accession>A0A1T3P248</accession>
<organism evidence="1 2">
    <name type="scientific">Embleya scabrispora</name>
    <dbReference type="NCBI Taxonomy" id="159449"/>
    <lineage>
        <taxon>Bacteria</taxon>
        <taxon>Bacillati</taxon>
        <taxon>Actinomycetota</taxon>
        <taxon>Actinomycetes</taxon>
        <taxon>Kitasatosporales</taxon>
        <taxon>Streptomycetaceae</taxon>
        <taxon>Embleya</taxon>
    </lineage>
</organism>
<dbReference type="STRING" id="159449.B4N89_20635"/>
<proteinExistence type="predicted"/>
<sequence length="63" mass="7126">MLPPGIMRADLAAEITGLSPAALRGMVRRGQLRRWGGTERYPLYYVGDLRAAMQQREQRKQPA</sequence>
<keyword evidence="2" id="KW-1185">Reference proteome</keyword>
<name>A0A1T3P248_9ACTN</name>
<evidence type="ECO:0008006" key="3">
    <source>
        <dbReference type="Google" id="ProtNLM"/>
    </source>
</evidence>
<dbReference type="Proteomes" id="UP000190037">
    <property type="component" value="Unassembled WGS sequence"/>
</dbReference>